<feature type="domain" description="Carboxyltransferase" evidence="5">
    <location>
        <begin position="24"/>
        <end position="310"/>
    </location>
</feature>
<dbReference type="GO" id="GO:0016787">
    <property type="term" value="F:hydrolase activity"/>
    <property type="evidence" value="ECO:0007669"/>
    <property type="project" value="UniProtKB-KW"/>
</dbReference>
<keyword evidence="7" id="KW-1185">Reference proteome</keyword>
<sequence length="319" mass="34008">MKIEVLKPGAQTQAQDLGRYGYQGLGVPVSGVMDEWSHRLANLLAGNSGDEATLEIVLTGPTLRFEAATRIAICGADLSARLDGRRLRPDRAVDVPAGGVLEFGACEAGLRAYLAVRGGLAITPLMGSRSSYVRGGFGGFAGRALRKGDVLLAPDASGRPTPRGPGVRPILPSSVPREPRGQAVPLRVMPGEHWALFTPAAREALLQAEFRITAQSDRMGYRLEGPPLARSTPGELVSEAMSFGTIQVPNDGQPIVLMAERHGTGGYPKIAHVISVDLPRLAQLGPQQTLRFQAVTLETAQALYLQREQLLATLRDALL</sequence>
<dbReference type="InterPro" id="IPR029000">
    <property type="entry name" value="Cyclophilin-like_dom_sf"/>
</dbReference>
<dbReference type="InterPro" id="IPR003778">
    <property type="entry name" value="CT_A_B"/>
</dbReference>
<dbReference type="Gene3D" id="2.40.100.10">
    <property type="entry name" value="Cyclophilin-like"/>
    <property type="match status" value="1"/>
</dbReference>
<dbReference type="InterPro" id="IPR052708">
    <property type="entry name" value="PxpC"/>
</dbReference>
<feature type="compositionally biased region" description="Low complexity" evidence="4">
    <location>
        <begin position="158"/>
        <end position="169"/>
    </location>
</feature>
<keyword evidence="1" id="KW-0547">Nucleotide-binding</keyword>
<dbReference type="Proteomes" id="UP000295357">
    <property type="component" value="Unassembled WGS sequence"/>
</dbReference>
<evidence type="ECO:0000256" key="3">
    <source>
        <dbReference type="ARBA" id="ARBA00022840"/>
    </source>
</evidence>
<accession>A0A4V3CK55</accession>
<dbReference type="SMART" id="SM00797">
    <property type="entry name" value="AHS2"/>
    <property type="match status" value="1"/>
</dbReference>
<keyword evidence="3" id="KW-0067">ATP-binding</keyword>
<evidence type="ECO:0000256" key="2">
    <source>
        <dbReference type="ARBA" id="ARBA00022801"/>
    </source>
</evidence>
<dbReference type="PANTHER" id="PTHR43309:SF3">
    <property type="entry name" value="5-OXOPROLINASE SUBUNIT C"/>
    <property type="match status" value="1"/>
</dbReference>
<evidence type="ECO:0000259" key="5">
    <source>
        <dbReference type="SMART" id="SM00797"/>
    </source>
</evidence>
<dbReference type="Pfam" id="PF02626">
    <property type="entry name" value="CT_A_B"/>
    <property type="match status" value="1"/>
</dbReference>
<keyword evidence="2" id="KW-0378">Hydrolase</keyword>
<evidence type="ECO:0000313" key="7">
    <source>
        <dbReference type="Proteomes" id="UP000295357"/>
    </source>
</evidence>
<evidence type="ECO:0000256" key="1">
    <source>
        <dbReference type="ARBA" id="ARBA00022741"/>
    </source>
</evidence>
<evidence type="ECO:0000313" key="6">
    <source>
        <dbReference type="EMBL" id="TDP12637.1"/>
    </source>
</evidence>
<gene>
    <name evidence="6" type="ORF">DFR39_101109</name>
</gene>
<dbReference type="PANTHER" id="PTHR43309">
    <property type="entry name" value="5-OXOPROLINASE SUBUNIT C"/>
    <property type="match status" value="1"/>
</dbReference>
<evidence type="ECO:0000256" key="4">
    <source>
        <dbReference type="SAM" id="MobiDB-lite"/>
    </source>
</evidence>
<dbReference type="SUPFAM" id="SSF50891">
    <property type="entry name" value="Cyclophilin-like"/>
    <property type="match status" value="1"/>
</dbReference>
<dbReference type="RefSeq" id="WP_133601586.1">
    <property type="nucleotide sequence ID" value="NZ_JAUFPJ010000005.1"/>
</dbReference>
<protein>
    <submittedName>
        <fullName evidence="6">Urea carboxylase</fullName>
    </submittedName>
</protein>
<reference evidence="6 7" key="1">
    <citation type="submission" date="2019-03" db="EMBL/GenBank/DDBJ databases">
        <title>Genomic Encyclopedia of Type Strains, Phase IV (KMG-IV): sequencing the most valuable type-strain genomes for metagenomic binning, comparative biology and taxonomic classification.</title>
        <authorList>
            <person name="Goeker M."/>
        </authorList>
    </citation>
    <scope>NUCLEOTIDE SEQUENCE [LARGE SCALE GENOMIC DNA]</scope>
    <source>
        <strain evidence="6 7">DSM 25082</strain>
    </source>
</reference>
<dbReference type="OrthoDB" id="9768696at2"/>
<dbReference type="NCBIfam" id="TIGR00724">
    <property type="entry name" value="urea_amlyse_rel"/>
    <property type="match status" value="1"/>
</dbReference>
<feature type="region of interest" description="Disordered" evidence="4">
    <location>
        <begin position="154"/>
        <end position="179"/>
    </location>
</feature>
<dbReference type="EMBL" id="SNXE01000001">
    <property type="protein sequence ID" value="TDP12637.1"/>
    <property type="molecule type" value="Genomic_DNA"/>
</dbReference>
<proteinExistence type="predicted"/>
<dbReference type="GO" id="GO:0005524">
    <property type="term" value="F:ATP binding"/>
    <property type="evidence" value="ECO:0007669"/>
    <property type="project" value="UniProtKB-KW"/>
</dbReference>
<organism evidence="6 7">
    <name type="scientific">Roseateles asaccharophilus</name>
    <dbReference type="NCBI Taxonomy" id="582607"/>
    <lineage>
        <taxon>Bacteria</taxon>
        <taxon>Pseudomonadati</taxon>
        <taxon>Pseudomonadota</taxon>
        <taxon>Betaproteobacteria</taxon>
        <taxon>Burkholderiales</taxon>
        <taxon>Sphaerotilaceae</taxon>
        <taxon>Roseateles</taxon>
    </lineage>
</organism>
<name>A0A4V3CK55_9BURK</name>
<comment type="caution">
    <text evidence="6">The sequence shown here is derived from an EMBL/GenBank/DDBJ whole genome shotgun (WGS) entry which is preliminary data.</text>
</comment>
<dbReference type="AlphaFoldDB" id="A0A4V3CK55"/>